<feature type="compositionally biased region" description="Polar residues" evidence="1">
    <location>
        <begin position="23"/>
        <end position="66"/>
    </location>
</feature>
<gene>
    <name evidence="2" type="primary">ORF10634</name>
</gene>
<dbReference type="EMBL" id="HACG01003529">
    <property type="protein sequence ID" value="CEK50394.1"/>
    <property type="molecule type" value="Transcribed_RNA"/>
</dbReference>
<feature type="region of interest" description="Disordered" evidence="1">
    <location>
        <begin position="1"/>
        <end position="103"/>
    </location>
</feature>
<feature type="non-terminal residue" evidence="2">
    <location>
        <position position="1"/>
    </location>
</feature>
<sequence length="119" mass="13101">RPSQAPTDHSPNRLGGMNDDTRSNVQSTHEQSSKRPQLSTSGAYTNKNRPTNQSSSRTNAPTSRQYKYTGRAYPLSSSMSSPTPQPDDDDKTTTSGSYTVNPEDLRHELHALVLHDTVV</sequence>
<accession>A0A0B6Y2Q1</accession>
<reference evidence="2" key="1">
    <citation type="submission" date="2014-12" db="EMBL/GenBank/DDBJ databases">
        <title>Insight into the proteome of Arion vulgaris.</title>
        <authorList>
            <person name="Aradska J."/>
            <person name="Bulat T."/>
            <person name="Smidak R."/>
            <person name="Sarate P."/>
            <person name="Gangsoo J."/>
            <person name="Sialana F."/>
            <person name="Bilban M."/>
            <person name="Lubec G."/>
        </authorList>
    </citation>
    <scope>NUCLEOTIDE SEQUENCE</scope>
    <source>
        <tissue evidence="2">Skin</tissue>
    </source>
</reference>
<proteinExistence type="predicted"/>
<name>A0A0B6Y2Q1_9EUPU</name>
<organism evidence="2">
    <name type="scientific">Arion vulgaris</name>
    <dbReference type="NCBI Taxonomy" id="1028688"/>
    <lineage>
        <taxon>Eukaryota</taxon>
        <taxon>Metazoa</taxon>
        <taxon>Spiralia</taxon>
        <taxon>Lophotrochozoa</taxon>
        <taxon>Mollusca</taxon>
        <taxon>Gastropoda</taxon>
        <taxon>Heterobranchia</taxon>
        <taxon>Euthyneura</taxon>
        <taxon>Panpulmonata</taxon>
        <taxon>Eupulmonata</taxon>
        <taxon>Stylommatophora</taxon>
        <taxon>Helicina</taxon>
        <taxon>Arionoidea</taxon>
        <taxon>Arionidae</taxon>
        <taxon>Arion</taxon>
    </lineage>
</organism>
<evidence type="ECO:0000256" key="1">
    <source>
        <dbReference type="SAM" id="MobiDB-lite"/>
    </source>
</evidence>
<protein>
    <submittedName>
        <fullName evidence="2">Uncharacterized protein</fullName>
    </submittedName>
</protein>
<evidence type="ECO:0000313" key="2">
    <source>
        <dbReference type="EMBL" id="CEK50394.1"/>
    </source>
</evidence>
<dbReference type="AlphaFoldDB" id="A0A0B6Y2Q1"/>